<gene>
    <name evidence="1" type="ORF">LVJ82_00950</name>
</gene>
<protein>
    <submittedName>
        <fullName evidence="1">Uncharacterized protein</fullName>
    </submittedName>
</protein>
<sequence length="75" mass="7916">MNISNVFKALVNPQQIAVAKITADQGGGTYQAETQGGRVLLLKGSASVGQMVFYDMKTRVITGQAPDISMTDIAV</sequence>
<dbReference type="EMBL" id="CP091511">
    <property type="protein sequence ID" value="UOO89583.1"/>
    <property type="molecule type" value="Genomic_DNA"/>
</dbReference>
<dbReference type="RefSeq" id="WP_058305481.1">
    <property type="nucleotide sequence ID" value="NZ_CABKVG010000007.1"/>
</dbReference>
<organism evidence="1 2">
    <name type="scientific">Vitreoscilla massiliensis</name>
    <dbReference type="NCBI Taxonomy" id="1689272"/>
    <lineage>
        <taxon>Bacteria</taxon>
        <taxon>Pseudomonadati</taxon>
        <taxon>Pseudomonadota</taxon>
        <taxon>Betaproteobacteria</taxon>
        <taxon>Neisseriales</taxon>
        <taxon>Neisseriaceae</taxon>
        <taxon>Vitreoscilla</taxon>
    </lineage>
</organism>
<proteinExistence type="predicted"/>
<evidence type="ECO:0000313" key="2">
    <source>
        <dbReference type="Proteomes" id="UP000832011"/>
    </source>
</evidence>
<keyword evidence="2" id="KW-1185">Reference proteome</keyword>
<evidence type="ECO:0000313" key="1">
    <source>
        <dbReference type="EMBL" id="UOO89583.1"/>
    </source>
</evidence>
<accession>A0ABY4E5H3</accession>
<reference evidence="1 2" key="1">
    <citation type="journal article" date="2022" name="Res Sq">
        <title>Evolution of multicellular longitudinally dividing oral cavity symbionts (Neisseriaceae).</title>
        <authorList>
            <person name="Nyongesa S."/>
            <person name="Weber P."/>
            <person name="Bernet E."/>
            <person name="Pullido F."/>
            <person name="Nieckarz M."/>
            <person name="Delaby M."/>
            <person name="Nieves C."/>
            <person name="Viehboeck T."/>
            <person name="Krause N."/>
            <person name="Rivera-Millot A."/>
            <person name="Nakamura A."/>
            <person name="Vischer N."/>
            <person name="VanNieuwenhze M."/>
            <person name="Brun Y."/>
            <person name="Cava F."/>
            <person name="Bulgheresi S."/>
            <person name="Veyrier F."/>
        </authorList>
    </citation>
    <scope>NUCLEOTIDE SEQUENCE [LARGE SCALE GENOMIC DNA]</scope>
    <source>
        <strain evidence="1 2">SN4</strain>
    </source>
</reference>
<name>A0ABY4E5H3_9NEIS</name>
<dbReference type="Proteomes" id="UP000832011">
    <property type="component" value="Chromosome"/>
</dbReference>